<dbReference type="EMBL" id="FNFB01000009">
    <property type="protein sequence ID" value="SDK63232.1"/>
    <property type="molecule type" value="Genomic_DNA"/>
</dbReference>
<accession>A0A1G9DH79</accession>
<feature type="domain" description="Polymerase/histidinol phosphatase N-terminal" evidence="2">
    <location>
        <begin position="7"/>
        <end position="71"/>
    </location>
</feature>
<feature type="region of interest" description="Disordered" evidence="1">
    <location>
        <begin position="203"/>
        <end position="227"/>
    </location>
</feature>
<gene>
    <name evidence="3" type="ORF">SAMN05421874_109141</name>
</gene>
<dbReference type="GO" id="GO:0004534">
    <property type="term" value="F:5'-3' RNA exonuclease activity"/>
    <property type="evidence" value="ECO:0007669"/>
    <property type="project" value="TreeGrafter"/>
</dbReference>
<dbReference type="Pfam" id="PF02811">
    <property type="entry name" value="PHP"/>
    <property type="match status" value="1"/>
</dbReference>
<feature type="compositionally biased region" description="Basic residues" evidence="1">
    <location>
        <begin position="203"/>
        <end position="212"/>
    </location>
</feature>
<dbReference type="STRING" id="683260.SAMN05421874_109141"/>
<evidence type="ECO:0000256" key="1">
    <source>
        <dbReference type="SAM" id="MobiDB-lite"/>
    </source>
</evidence>
<dbReference type="Proteomes" id="UP000198683">
    <property type="component" value="Unassembled WGS sequence"/>
</dbReference>
<sequence>MAGRVRVDCHLHTVDSGDSVMTLDQLAERVAALRIDVVCVTDHNHLAGTAEELSRAVGVRVVPGEEIRTGSGELIGLFLTERVPYVLPAARAVERVRAQGGIVCAPHPYDPHRFGAGARLDAMCAAGMIDAVEVFNAKTADEEHNRAALRTARAWGLPGTVGSDAHDADGVGAAYLEMPDFDGPASFLNALHEAEWYGEYRPHARRYQRRPQRSGLQAGGEADRPAS</sequence>
<evidence type="ECO:0000313" key="4">
    <source>
        <dbReference type="Proteomes" id="UP000198683"/>
    </source>
</evidence>
<reference evidence="3 4" key="1">
    <citation type="submission" date="2016-10" db="EMBL/GenBank/DDBJ databases">
        <authorList>
            <person name="de Groot N.N."/>
        </authorList>
    </citation>
    <scope>NUCLEOTIDE SEQUENCE [LARGE SCALE GENOMIC DNA]</scope>
    <source>
        <strain evidence="3 4">CGMCC 4.5681</strain>
    </source>
</reference>
<evidence type="ECO:0000313" key="3">
    <source>
        <dbReference type="EMBL" id="SDK63232.1"/>
    </source>
</evidence>
<dbReference type="InterPro" id="IPR003141">
    <property type="entry name" value="Pol/His_phosphatase_N"/>
</dbReference>
<organism evidence="3 4">
    <name type="scientific">Nonomuraea maritima</name>
    <dbReference type="NCBI Taxonomy" id="683260"/>
    <lineage>
        <taxon>Bacteria</taxon>
        <taxon>Bacillati</taxon>
        <taxon>Actinomycetota</taxon>
        <taxon>Actinomycetes</taxon>
        <taxon>Streptosporangiales</taxon>
        <taxon>Streptosporangiaceae</taxon>
        <taxon>Nonomuraea</taxon>
    </lineage>
</organism>
<dbReference type="AlphaFoldDB" id="A0A1G9DH79"/>
<dbReference type="InterPro" id="IPR052018">
    <property type="entry name" value="PHP_domain"/>
</dbReference>
<protein>
    <recommendedName>
        <fullName evidence="2">Polymerase/histidinol phosphatase N-terminal domain-containing protein</fullName>
    </recommendedName>
</protein>
<dbReference type="Pfam" id="PF13263">
    <property type="entry name" value="PHP_C"/>
    <property type="match status" value="1"/>
</dbReference>
<dbReference type="SMART" id="SM00481">
    <property type="entry name" value="POLIIIAc"/>
    <property type="match status" value="1"/>
</dbReference>
<proteinExistence type="predicted"/>
<dbReference type="PANTHER" id="PTHR42924:SF3">
    <property type="entry name" value="POLYMERASE_HISTIDINOL PHOSPHATASE N-TERMINAL DOMAIN-CONTAINING PROTEIN"/>
    <property type="match status" value="1"/>
</dbReference>
<dbReference type="Gene3D" id="3.20.20.140">
    <property type="entry name" value="Metal-dependent hydrolases"/>
    <property type="match status" value="1"/>
</dbReference>
<name>A0A1G9DH79_9ACTN</name>
<dbReference type="InterPro" id="IPR004013">
    <property type="entry name" value="PHP_dom"/>
</dbReference>
<dbReference type="GO" id="GO:0035312">
    <property type="term" value="F:5'-3' DNA exonuclease activity"/>
    <property type="evidence" value="ECO:0007669"/>
    <property type="project" value="TreeGrafter"/>
</dbReference>
<dbReference type="PANTHER" id="PTHR42924">
    <property type="entry name" value="EXONUCLEASE"/>
    <property type="match status" value="1"/>
</dbReference>
<dbReference type="SUPFAM" id="SSF89550">
    <property type="entry name" value="PHP domain-like"/>
    <property type="match status" value="1"/>
</dbReference>
<dbReference type="InterPro" id="IPR016195">
    <property type="entry name" value="Pol/histidinol_Pase-like"/>
</dbReference>
<dbReference type="CDD" id="cd07432">
    <property type="entry name" value="PHP_HisPPase"/>
    <property type="match status" value="1"/>
</dbReference>
<keyword evidence="4" id="KW-1185">Reference proteome</keyword>
<evidence type="ECO:0000259" key="2">
    <source>
        <dbReference type="SMART" id="SM00481"/>
    </source>
</evidence>